<evidence type="ECO:0000313" key="2">
    <source>
        <dbReference type="EMBL" id="PKA47651.1"/>
    </source>
</evidence>
<dbReference type="Proteomes" id="UP000236161">
    <property type="component" value="Unassembled WGS sequence"/>
</dbReference>
<sequence length="116" mass="12493">MFTNVLQNETEENGVRLRALEGLLRESDGGDPAAPEGESGAPSPDALPAVLHPLDSSGGPHHLPHLRALRSCQPRRRTTAFYCSTAACRRLRSGGEPVDFGHHRANVVVGKLHLDL</sequence>
<name>A0A2H9ZWH5_9ASPA</name>
<dbReference type="EMBL" id="KZ453102">
    <property type="protein sequence ID" value="PKA47651.1"/>
    <property type="molecule type" value="Genomic_DNA"/>
</dbReference>
<feature type="region of interest" description="Disordered" evidence="1">
    <location>
        <begin position="22"/>
        <end position="62"/>
    </location>
</feature>
<accession>A0A2H9ZWH5</accession>
<gene>
    <name evidence="2" type="ORF">AXF42_Ash014428</name>
</gene>
<dbReference type="AlphaFoldDB" id="A0A2H9ZWH5"/>
<evidence type="ECO:0000256" key="1">
    <source>
        <dbReference type="SAM" id="MobiDB-lite"/>
    </source>
</evidence>
<keyword evidence="3" id="KW-1185">Reference proteome</keyword>
<organism evidence="2 3">
    <name type="scientific">Apostasia shenzhenica</name>
    <dbReference type="NCBI Taxonomy" id="1088818"/>
    <lineage>
        <taxon>Eukaryota</taxon>
        <taxon>Viridiplantae</taxon>
        <taxon>Streptophyta</taxon>
        <taxon>Embryophyta</taxon>
        <taxon>Tracheophyta</taxon>
        <taxon>Spermatophyta</taxon>
        <taxon>Magnoliopsida</taxon>
        <taxon>Liliopsida</taxon>
        <taxon>Asparagales</taxon>
        <taxon>Orchidaceae</taxon>
        <taxon>Apostasioideae</taxon>
        <taxon>Apostasia</taxon>
    </lineage>
</organism>
<protein>
    <submittedName>
        <fullName evidence="2">Uncharacterized protein</fullName>
    </submittedName>
</protein>
<evidence type="ECO:0000313" key="3">
    <source>
        <dbReference type="Proteomes" id="UP000236161"/>
    </source>
</evidence>
<proteinExistence type="predicted"/>
<reference evidence="2 3" key="1">
    <citation type="journal article" date="2017" name="Nature">
        <title>The Apostasia genome and the evolution of orchids.</title>
        <authorList>
            <person name="Zhang G.Q."/>
            <person name="Liu K.W."/>
            <person name="Li Z."/>
            <person name="Lohaus R."/>
            <person name="Hsiao Y.Y."/>
            <person name="Niu S.C."/>
            <person name="Wang J.Y."/>
            <person name="Lin Y.C."/>
            <person name="Xu Q."/>
            <person name="Chen L.J."/>
            <person name="Yoshida K."/>
            <person name="Fujiwara S."/>
            <person name="Wang Z.W."/>
            <person name="Zhang Y.Q."/>
            <person name="Mitsuda N."/>
            <person name="Wang M."/>
            <person name="Liu G.H."/>
            <person name="Pecoraro L."/>
            <person name="Huang H.X."/>
            <person name="Xiao X.J."/>
            <person name="Lin M."/>
            <person name="Wu X.Y."/>
            <person name="Wu W.L."/>
            <person name="Chen Y.Y."/>
            <person name="Chang S.B."/>
            <person name="Sakamoto S."/>
            <person name="Ohme-Takagi M."/>
            <person name="Yagi M."/>
            <person name="Zeng S.J."/>
            <person name="Shen C.Y."/>
            <person name="Yeh C.M."/>
            <person name="Luo Y.B."/>
            <person name="Tsai W.C."/>
            <person name="Van de Peer Y."/>
            <person name="Liu Z.J."/>
        </authorList>
    </citation>
    <scope>NUCLEOTIDE SEQUENCE [LARGE SCALE GENOMIC DNA]</scope>
    <source>
        <strain evidence="3">cv. Shenzhen</strain>
        <tissue evidence="2">Stem</tissue>
    </source>
</reference>